<dbReference type="InterPro" id="IPR000629">
    <property type="entry name" value="RNA-helicase_DEAD-box_CS"/>
</dbReference>
<dbReference type="RefSeq" id="WP_138988721.1">
    <property type="nucleotide sequence ID" value="NZ_CP043869.1"/>
</dbReference>
<evidence type="ECO:0000256" key="1">
    <source>
        <dbReference type="ARBA" id="ARBA00022490"/>
    </source>
</evidence>
<evidence type="ECO:0000256" key="4">
    <source>
        <dbReference type="ARBA" id="ARBA00022806"/>
    </source>
</evidence>
<feature type="domain" description="DEAD-box RNA helicase Q" evidence="14">
    <location>
        <begin position="7"/>
        <end position="35"/>
    </location>
</feature>
<dbReference type="PROSITE" id="PS51192">
    <property type="entry name" value="HELICASE_ATP_BIND_1"/>
    <property type="match status" value="1"/>
</dbReference>
<evidence type="ECO:0000259" key="12">
    <source>
        <dbReference type="PROSITE" id="PS51192"/>
    </source>
</evidence>
<dbReference type="HAMAP" id="MF_00964">
    <property type="entry name" value="DEAD_helicase_DeaD"/>
    <property type="match status" value="1"/>
</dbReference>
<dbReference type="InterPro" id="IPR014014">
    <property type="entry name" value="RNA_helicase_DEAD_Q_motif"/>
</dbReference>
<dbReference type="EMBL" id="CP043869">
    <property type="protein sequence ID" value="QEQ96342.1"/>
    <property type="molecule type" value="Genomic_DNA"/>
</dbReference>
<keyword evidence="1 9" id="KW-0963">Cytoplasm</keyword>
<dbReference type="KEGG" id="ncu:F0U83_06255"/>
<dbReference type="SMART" id="SM00490">
    <property type="entry name" value="HELICc"/>
    <property type="match status" value="1"/>
</dbReference>
<dbReference type="GO" id="GO:0033592">
    <property type="term" value="F:RNA strand annealing activity"/>
    <property type="evidence" value="ECO:0007669"/>
    <property type="project" value="TreeGrafter"/>
</dbReference>
<evidence type="ECO:0000256" key="3">
    <source>
        <dbReference type="ARBA" id="ARBA00022801"/>
    </source>
</evidence>
<evidence type="ECO:0000256" key="11">
    <source>
        <dbReference type="SAM" id="MobiDB-lite"/>
    </source>
</evidence>
<feature type="domain" description="Helicase ATP-binding" evidence="12">
    <location>
        <begin position="38"/>
        <end position="209"/>
    </location>
</feature>
<dbReference type="PROSITE" id="PS00039">
    <property type="entry name" value="DEAD_ATP_HELICASE"/>
    <property type="match status" value="1"/>
</dbReference>
<dbReference type="InterPro" id="IPR057325">
    <property type="entry name" value="DeaD_dimer"/>
</dbReference>
<dbReference type="InterPro" id="IPR050547">
    <property type="entry name" value="DEAD_box_RNA_helicases"/>
</dbReference>
<gene>
    <name evidence="9" type="primary">deaD</name>
    <name evidence="9" type="synonym">csdA</name>
    <name evidence="15" type="ORF">F0U83_06255</name>
</gene>
<feature type="region of interest" description="Disordered" evidence="11">
    <location>
        <begin position="547"/>
        <end position="575"/>
    </location>
</feature>
<dbReference type="CDD" id="cd12499">
    <property type="entry name" value="RRM_EcCsdA_like"/>
    <property type="match status" value="1"/>
</dbReference>
<evidence type="ECO:0000259" key="13">
    <source>
        <dbReference type="PROSITE" id="PS51194"/>
    </source>
</evidence>
<dbReference type="OrthoDB" id="9808889at2"/>
<dbReference type="CDD" id="cd00268">
    <property type="entry name" value="DEADc"/>
    <property type="match status" value="1"/>
</dbReference>
<dbReference type="GO" id="GO:0016787">
    <property type="term" value="F:hydrolase activity"/>
    <property type="evidence" value="ECO:0007669"/>
    <property type="project" value="UniProtKB-KW"/>
</dbReference>
<evidence type="ECO:0000256" key="6">
    <source>
        <dbReference type="ARBA" id="ARBA00022884"/>
    </source>
</evidence>
<dbReference type="Pfam" id="PF03880">
    <property type="entry name" value="DbpA"/>
    <property type="match status" value="1"/>
</dbReference>
<dbReference type="InterPro" id="IPR001650">
    <property type="entry name" value="Helicase_C-like"/>
</dbReference>
<dbReference type="EC" id="3.6.4.13" evidence="9"/>
<feature type="short sequence motif" description="Q motif" evidence="10">
    <location>
        <begin position="7"/>
        <end position="35"/>
    </location>
</feature>
<accession>A0A5P1RAM9</accession>
<keyword evidence="3 9" id="KW-0378">Hydrolase</keyword>
<dbReference type="FunFam" id="3.40.50.300:FF:000108">
    <property type="entry name" value="ATP-dependent RNA helicase RhlE"/>
    <property type="match status" value="1"/>
</dbReference>
<feature type="region of interest" description="Disordered" evidence="11">
    <location>
        <begin position="440"/>
        <end position="472"/>
    </location>
</feature>
<evidence type="ECO:0000259" key="14">
    <source>
        <dbReference type="PROSITE" id="PS51195"/>
    </source>
</evidence>
<dbReference type="PANTHER" id="PTHR47963">
    <property type="entry name" value="DEAD-BOX ATP-DEPENDENT RNA HELICASE 47, MITOCHONDRIAL"/>
    <property type="match status" value="1"/>
</dbReference>
<reference evidence="15 16" key="1">
    <citation type="journal article" date="2019" name="Biochem. Eng. J.">
        <title>Metabolic engineering of the marine bacteria Neptunomonas concharum for the production of acetoin and meso-2,3-butanediol from acetate.</title>
        <authorList>
            <person name="Li W."/>
            <person name="Pu N."/>
            <person name="Liu C.-X."/>
            <person name="Yuan Q.-P."/>
            <person name="Li Z.-J."/>
        </authorList>
    </citation>
    <scope>NUCLEOTIDE SEQUENCE [LARGE SCALE GENOMIC DNA]</scope>
    <source>
        <strain evidence="15 16">JCM17730</strain>
    </source>
</reference>
<name>A0A5P1RAM9_9GAMM</name>
<dbReference type="InterPro" id="IPR011545">
    <property type="entry name" value="DEAD/DEAH_box_helicase_dom"/>
</dbReference>
<dbReference type="Gene3D" id="3.30.70.330">
    <property type="match status" value="1"/>
</dbReference>
<feature type="compositionally biased region" description="Basic residues" evidence="11">
    <location>
        <begin position="566"/>
        <end position="575"/>
    </location>
</feature>
<dbReference type="Gene3D" id="3.40.50.300">
    <property type="entry name" value="P-loop containing nucleotide triphosphate hydrolases"/>
    <property type="match status" value="2"/>
</dbReference>
<evidence type="ECO:0000256" key="10">
    <source>
        <dbReference type="PROSITE-ProRule" id="PRU00552"/>
    </source>
</evidence>
<dbReference type="InterPro" id="IPR005580">
    <property type="entry name" value="DbpA/CsdA_RNA-bd_dom"/>
</dbReference>
<dbReference type="GO" id="GO:0000027">
    <property type="term" value="P:ribosomal large subunit assembly"/>
    <property type="evidence" value="ECO:0007669"/>
    <property type="project" value="UniProtKB-UniRule"/>
</dbReference>
<comment type="subcellular location">
    <subcellularLocation>
        <location evidence="9">Cytoplasm</location>
    </subcellularLocation>
</comment>
<feature type="compositionally biased region" description="Low complexity" evidence="11">
    <location>
        <begin position="553"/>
        <end position="565"/>
    </location>
</feature>
<keyword evidence="2 9" id="KW-0547">Nucleotide-binding</keyword>
<dbReference type="GO" id="GO:0005840">
    <property type="term" value="C:ribosome"/>
    <property type="evidence" value="ECO:0007669"/>
    <property type="project" value="TreeGrafter"/>
</dbReference>
<sequence length="575" mass="64429">MSLDDQPAFSELGLAAPLLQVLQEIGYETPSPIQAASIPHLLEGRDLLGQAQTGTGKTAAFALPLMSRIDIKKTTPQLLVLAPTRELAIQVAEAFQTYARHIKNFHVLPIYGGQAYDGQLRQLRRGVHVIVGTPGRVMDHIRRGSLVLDDLQALVLDEADEMLRMGFIDDVDWILEHTPATRQIALFSATMPSAIRRLALQHLKNPEEIKIASKTATATTIKQRYWRVSGLHKLDALTRILEMQQFDAMLVFVRTKSATIELAEKLTARGYACEALNGDVSQQLRERTVERLKQGKLDILVATDVVARGLDVERISHVLNYDIPYDTESYVHRIGRTGRAGREGEAILFVSPREQRMLRMIEQATRQKIEPMDLPSAADINTKRIDRFKQQISDVLDNKDISQFLDLLTEYQHEHDTDPMHIAAALAALLQGQTPLLINEKEIRSPKGFEDRPPREKGERPARKRREGPESDIEMQRYCLSVGREHGVKPGNIVGAIANEADIESRYIGHIDIREKATFVDLPAGLPKEVEALLQKAMVCGQRLSIKKVDGASKPSRSSRPSNKGPRTKKPRKKD</sequence>
<dbReference type="InterPro" id="IPR027417">
    <property type="entry name" value="P-loop_NTPase"/>
</dbReference>
<feature type="compositionally biased region" description="Basic and acidic residues" evidence="11">
    <location>
        <begin position="440"/>
        <end position="461"/>
    </location>
</feature>
<keyword evidence="4 9" id="KW-0347">Helicase</keyword>
<keyword evidence="16" id="KW-1185">Reference proteome</keyword>
<evidence type="ECO:0000313" key="16">
    <source>
        <dbReference type="Proteomes" id="UP000324760"/>
    </source>
</evidence>
<evidence type="ECO:0000256" key="8">
    <source>
        <dbReference type="ARBA" id="ARBA00047984"/>
    </source>
</evidence>
<dbReference type="InterPro" id="IPR014001">
    <property type="entry name" value="Helicase_ATP-bd"/>
</dbReference>
<evidence type="ECO:0000256" key="9">
    <source>
        <dbReference type="HAMAP-Rule" id="MF_00964"/>
    </source>
</evidence>
<comment type="catalytic activity">
    <reaction evidence="8 9">
        <text>ATP + H2O = ADP + phosphate + H(+)</text>
        <dbReference type="Rhea" id="RHEA:13065"/>
        <dbReference type="ChEBI" id="CHEBI:15377"/>
        <dbReference type="ChEBI" id="CHEBI:15378"/>
        <dbReference type="ChEBI" id="CHEBI:30616"/>
        <dbReference type="ChEBI" id="CHEBI:43474"/>
        <dbReference type="ChEBI" id="CHEBI:456216"/>
        <dbReference type="EC" id="3.6.4.13"/>
    </reaction>
</comment>
<dbReference type="GO" id="GO:0005829">
    <property type="term" value="C:cytosol"/>
    <property type="evidence" value="ECO:0007669"/>
    <property type="project" value="TreeGrafter"/>
</dbReference>
<dbReference type="PANTHER" id="PTHR47963:SF8">
    <property type="entry name" value="ATP-DEPENDENT RNA HELICASE DEAD"/>
    <property type="match status" value="1"/>
</dbReference>
<dbReference type="PROSITE" id="PS51194">
    <property type="entry name" value="HELICASE_CTER"/>
    <property type="match status" value="1"/>
</dbReference>
<evidence type="ECO:0000256" key="7">
    <source>
        <dbReference type="ARBA" id="ARBA00023016"/>
    </source>
</evidence>
<dbReference type="InterPro" id="IPR028618">
    <property type="entry name" value="DEAD_helicase_DeaD"/>
</dbReference>
<dbReference type="GO" id="GO:0003724">
    <property type="term" value="F:RNA helicase activity"/>
    <property type="evidence" value="ECO:0007669"/>
    <property type="project" value="UniProtKB-UniRule"/>
</dbReference>
<dbReference type="AlphaFoldDB" id="A0A5P1RAM9"/>
<keyword evidence="6 9" id="KW-0694">RNA-binding</keyword>
<dbReference type="GO" id="GO:0005524">
    <property type="term" value="F:ATP binding"/>
    <property type="evidence" value="ECO:0007669"/>
    <property type="project" value="UniProtKB-UniRule"/>
</dbReference>
<keyword evidence="7 9" id="KW-0346">Stress response</keyword>
<evidence type="ECO:0000256" key="5">
    <source>
        <dbReference type="ARBA" id="ARBA00022840"/>
    </source>
</evidence>
<dbReference type="SUPFAM" id="SSF52540">
    <property type="entry name" value="P-loop containing nucleoside triphosphate hydrolases"/>
    <property type="match status" value="1"/>
</dbReference>
<feature type="domain" description="Helicase C-terminal" evidence="13">
    <location>
        <begin position="233"/>
        <end position="380"/>
    </location>
</feature>
<dbReference type="Pfam" id="PF00271">
    <property type="entry name" value="Helicase_C"/>
    <property type="match status" value="1"/>
</dbReference>
<dbReference type="InterPro" id="IPR034415">
    <property type="entry name" value="CsdA_RRM"/>
</dbReference>
<dbReference type="SMART" id="SM00487">
    <property type="entry name" value="DEXDc"/>
    <property type="match status" value="1"/>
</dbReference>
<evidence type="ECO:0000313" key="15">
    <source>
        <dbReference type="EMBL" id="QEQ96342.1"/>
    </source>
</evidence>
<dbReference type="CDD" id="cd18787">
    <property type="entry name" value="SF2_C_DEAD"/>
    <property type="match status" value="1"/>
</dbReference>
<dbReference type="Pfam" id="PF00270">
    <property type="entry name" value="DEAD"/>
    <property type="match status" value="1"/>
</dbReference>
<dbReference type="PROSITE" id="PS51195">
    <property type="entry name" value="Q_MOTIF"/>
    <property type="match status" value="1"/>
</dbReference>
<dbReference type="Pfam" id="PF25399">
    <property type="entry name" value="DeaD_dimer"/>
    <property type="match status" value="1"/>
</dbReference>
<dbReference type="InterPro" id="IPR044742">
    <property type="entry name" value="DEAD/DEAH_RhlB"/>
</dbReference>
<dbReference type="GO" id="GO:0070417">
    <property type="term" value="P:cellular response to cold"/>
    <property type="evidence" value="ECO:0007669"/>
    <property type="project" value="InterPro"/>
</dbReference>
<protein>
    <recommendedName>
        <fullName evidence="9">ATP-dependent RNA helicase DeaD</fullName>
        <ecNumber evidence="9">3.6.4.13</ecNumber>
    </recommendedName>
    <alternativeName>
        <fullName evidence="9">Cold-shock DEAD box protein A</fullName>
    </alternativeName>
</protein>
<keyword evidence="5 9" id="KW-0067">ATP-binding</keyword>
<proteinExistence type="inferred from homology"/>
<organism evidence="15 16">
    <name type="scientific">Neptunomonas concharum</name>
    <dbReference type="NCBI Taxonomy" id="1031538"/>
    <lineage>
        <taxon>Bacteria</taxon>
        <taxon>Pseudomonadati</taxon>
        <taxon>Pseudomonadota</taxon>
        <taxon>Gammaproteobacteria</taxon>
        <taxon>Oceanospirillales</taxon>
        <taxon>Oceanospirillaceae</taxon>
        <taxon>Neptunomonas</taxon>
    </lineage>
</organism>
<dbReference type="GO" id="GO:0006401">
    <property type="term" value="P:RNA catabolic process"/>
    <property type="evidence" value="ECO:0007669"/>
    <property type="project" value="UniProtKB-UniRule"/>
</dbReference>
<comment type="function">
    <text evidence="9">DEAD-box RNA helicase involved in various cellular processes at low temperature, including ribosome biogenesis, mRNA degradation and translation initiation.</text>
</comment>
<evidence type="ECO:0000256" key="2">
    <source>
        <dbReference type="ARBA" id="ARBA00022741"/>
    </source>
</evidence>
<comment type="similarity">
    <text evidence="9">Belongs to the DEAD box helicase family. DeaD/CsdA subfamily.</text>
</comment>
<dbReference type="Proteomes" id="UP000324760">
    <property type="component" value="Chromosome"/>
</dbReference>
<dbReference type="InterPro" id="IPR012677">
    <property type="entry name" value="Nucleotide-bd_a/b_plait_sf"/>
</dbReference>